<name>A0A1X7FQM4_9HYPH</name>
<evidence type="ECO:0000313" key="2">
    <source>
        <dbReference type="Proteomes" id="UP000192903"/>
    </source>
</evidence>
<keyword evidence="2" id="KW-1185">Reference proteome</keyword>
<dbReference type="OrthoDB" id="9798709at2"/>
<organism evidence="1 2">
    <name type="scientific">Xaviernesmea oryzae</name>
    <dbReference type="NCBI Taxonomy" id="464029"/>
    <lineage>
        <taxon>Bacteria</taxon>
        <taxon>Pseudomonadati</taxon>
        <taxon>Pseudomonadota</taxon>
        <taxon>Alphaproteobacteria</taxon>
        <taxon>Hyphomicrobiales</taxon>
        <taxon>Rhizobiaceae</taxon>
        <taxon>Rhizobium/Agrobacterium group</taxon>
        <taxon>Xaviernesmea</taxon>
    </lineage>
</organism>
<evidence type="ECO:0000313" key="1">
    <source>
        <dbReference type="EMBL" id="SMF56254.1"/>
    </source>
</evidence>
<sequence length="47" mass="5129">MTLVSTPARHDRFFQTMDALPVPHDLNDVQAVCETFGQAIVGLVVTS</sequence>
<accession>A0A1X7FQM4</accession>
<proteinExistence type="predicted"/>
<dbReference type="EMBL" id="FXAF01000007">
    <property type="protein sequence ID" value="SMF56254.1"/>
    <property type="molecule type" value="Genomic_DNA"/>
</dbReference>
<protein>
    <submittedName>
        <fullName evidence="1">Uncharacterized protein</fullName>
    </submittedName>
</protein>
<dbReference type="RefSeq" id="WP_159457663.1">
    <property type="nucleotide sequence ID" value="NZ_FXAF01000007.1"/>
</dbReference>
<dbReference type="AlphaFoldDB" id="A0A1X7FQM4"/>
<reference evidence="2" key="1">
    <citation type="submission" date="2017-04" db="EMBL/GenBank/DDBJ databases">
        <authorList>
            <person name="Varghese N."/>
            <person name="Submissions S."/>
        </authorList>
    </citation>
    <scope>NUCLEOTIDE SEQUENCE [LARGE SCALE GENOMIC DNA]</scope>
    <source>
        <strain evidence="2">B4P</strain>
    </source>
</reference>
<dbReference type="STRING" id="464029.SAMN02982989_0146"/>
<gene>
    <name evidence="1" type="ORF">SAMN02982989_0146</name>
</gene>
<dbReference type="Proteomes" id="UP000192903">
    <property type="component" value="Unassembled WGS sequence"/>
</dbReference>